<feature type="region of interest" description="Disordered" evidence="3">
    <location>
        <begin position="294"/>
        <end position="342"/>
    </location>
</feature>
<keyword evidence="1 2" id="KW-0694">RNA-binding</keyword>
<dbReference type="GO" id="GO:0005737">
    <property type="term" value="C:cytoplasm"/>
    <property type="evidence" value="ECO:0007669"/>
    <property type="project" value="TreeGrafter"/>
</dbReference>
<feature type="compositionally biased region" description="Basic residues" evidence="3">
    <location>
        <begin position="204"/>
        <end position="220"/>
    </location>
</feature>
<dbReference type="VEuPathDB" id="PlasmoDB:C922_00722"/>
<dbReference type="InterPro" id="IPR034423">
    <property type="entry name" value="RBM19_RRM5"/>
</dbReference>
<dbReference type="SUPFAM" id="SSF54928">
    <property type="entry name" value="RNA-binding domain, RBD"/>
    <property type="match status" value="5"/>
</dbReference>
<dbReference type="InterPro" id="IPR000504">
    <property type="entry name" value="RRM_dom"/>
</dbReference>
<feature type="region of interest" description="Disordered" evidence="3">
    <location>
        <begin position="776"/>
        <end position="813"/>
    </location>
</feature>
<evidence type="ECO:0000256" key="2">
    <source>
        <dbReference type="PROSITE-ProRule" id="PRU00176"/>
    </source>
</evidence>
<feature type="compositionally biased region" description="Polar residues" evidence="3">
    <location>
        <begin position="1032"/>
        <end position="1043"/>
    </location>
</feature>
<feature type="compositionally biased region" description="Basic and acidic residues" evidence="3">
    <location>
        <begin position="233"/>
        <end position="253"/>
    </location>
</feature>
<protein>
    <recommendedName>
        <fullName evidence="4">RRM domain-containing protein</fullName>
    </recommendedName>
</protein>
<dbReference type="InterPro" id="IPR012677">
    <property type="entry name" value="Nucleotide-bd_a/b_plait_sf"/>
</dbReference>
<dbReference type="GO" id="GO:0005634">
    <property type="term" value="C:nucleus"/>
    <property type="evidence" value="ECO:0007669"/>
    <property type="project" value="TreeGrafter"/>
</dbReference>
<dbReference type="SMART" id="SM00360">
    <property type="entry name" value="RRM"/>
    <property type="match status" value="5"/>
</dbReference>
<feature type="compositionally biased region" description="Polar residues" evidence="3">
    <location>
        <begin position="299"/>
        <end position="308"/>
    </location>
</feature>
<feature type="domain" description="RRM" evidence="4">
    <location>
        <begin position="35"/>
        <end position="124"/>
    </location>
</feature>
<name>W7ABI9_9APIC</name>
<evidence type="ECO:0000313" key="6">
    <source>
        <dbReference type="Proteomes" id="UP000030640"/>
    </source>
</evidence>
<dbReference type="InterPro" id="IPR050374">
    <property type="entry name" value="RRT5_SRSF_SR"/>
</dbReference>
<evidence type="ECO:0000259" key="4">
    <source>
        <dbReference type="PROSITE" id="PS50102"/>
    </source>
</evidence>
<feature type="compositionally biased region" description="Basic and acidic residues" evidence="3">
    <location>
        <begin position="787"/>
        <end position="807"/>
    </location>
</feature>
<sequence length="1074" mass="123148">MMDYAATSISNVDTADSNCNYNSRPFQNESNFDKTRLIIKNVPKYMNEMDLKKHFFKMKGNYEFKITDIKIMKRKKLIKNKEFFESRKICFIGFINNTDCENFKKSFNNTYINTSKIVVEDAFSPLISKNARQSRNATSYALKRIGKIQRMKKDQSVQIVKSKNFVNKTIPIKKTKAGMNTTRSHVIFLDDQPVQGQVEEEKKKQKKGKKKQEMKQKKKTKMEGDNPQGGENPSERLDPAEKGRTNGAKRDIADEGSMDDAALADTGDGAQSGTEKEEAAEEKALDWLKKISKREGNDKNVQNDQGAQKNRLFEDEMSTASNQSSDEKEGKKKADNGVDEEDCENMNTGKIIIFNMPPVNEYDVKNLCERFGPVVDVKIFKNVKKGAVVLNLNEKKNTKSSDDFFIKLLKENHDTFGNEKEKEKKKEKKKNNLDEADSGVMKRNNREIDDGKAADRKNKNGSSRNESILNSDLTNVKVYAFVNFMFPSACERAKNFLDHTIFRGKVLSVKYAKDKFGDYEYTEKGKNNVFIKLSHDSKTSYKKILEIQKKRNCQNENIWNILYTDINSSIHSFCKENKCSPHSILNIKDRNIAVNVSLTETYIINKMKEWIKKEGIYLEAFEQIYKKRVEEGEPDGKVDEETDRKADGIVDEKADRGEGEKADGDNPPGEEPSLANHVVKYKRSDDTIIVKNLSIQTNQKEVISLFKKYGVLSKVSFSPYNNIAILQFEKAENAKKAFISNSYIRYKKLPLYLEWAPMNLFERKGDFDGLAGGIKGERNGGGIPTKEAVEKSEHEAAPKKEQHHSESESSDEEITHASIYIKNLNFNTKEEDLKKLFEKLEGFITCNIVKSKKAISKKNHEKGEAPEQKLMSQGYGFVEFKSKELAVEAIKKLTATTLDGHVLELSLSRNRVKKKKIKDDEEKEVVKEKKKITKKLLVKNLAFQVTKEELRKLFSAFGNIKSVRIPKNAYNRSRGYAFVEFMSKNECLTAIESLQHTHLYGRHLIIDFADDFIFDKNVDEFDKLKEGVNSNNASKKQKCITSEQAKRKATYEKEKRNQVTESKKRKLMNNMENI</sequence>
<dbReference type="InterPro" id="IPR035979">
    <property type="entry name" value="RBD_domain_sf"/>
</dbReference>
<dbReference type="AlphaFoldDB" id="W7ABI9"/>
<evidence type="ECO:0000256" key="3">
    <source>
        <dbReference type="SAM" id="MobiDB-lite"/>
    </source>
</evidence>
<feature type="region of interest" description="Disordered" evidence="3">
    <location>
        <begin position="1032"/>
        <end position="1074"/>
    </location>
</feature>
<dbReference type="OrthoDB" id="439639at2759"/>
<feature type="compositionally biased region" description="Basic and acidic residues" evidence="3">
    <location>
        <begin position="1044"/>
        <end position="1062"/>
    </location>
</feature>
<accession>W7ABI9</accession>
<dbReference type="CDD" id="cd12320">
    <property type="entry name" value="RRM6_RBM19_RRM5_MRD1"/>
    <property type="match status" value="1"/>
</dbReference>
<dbReference type="EMBL" id="KI965461">
    <property type="protein sequence ID" value="EUD69030.1"/>
    <property type="molecule type" value="Genomic_DNA"/>
</dbReference>
<evidence type="ECO:0000313" key="5">
    <source>
        <dbReference type="EMBL" id="EUD69030.1"/>
    </source>
</evidence>
<feature type="domain" description="RRM" evidence="4">
    <location>
        <begin position="934"/>
        <end position="1011"/>
    </location>
</feature>
<reference evidence="5 6" key="1">
    <citation type="submission" date="2013-02" db="EMBL/GenBank/DDBJ databases">
        <title>The Genome Sequence of Plasmodium inui San Antonio 1.</title>
        <authorList>
            <consortium name="The Broad Institute Genome Sequencing Platform"/>
            <consortium name="The Broad Institute Genome Sequencing Center for Infectious Disease"/>
            <person name="Neafsey D."/>
            <person name="Cheeseman I."/>
            <person name="Volkman S."/>
            <person name="Adams J."/>
            <person name="Walker B."/>
            <person name="Young S.K."/>
            <person name="Zeng Q."/>
            <person name="Gargeya S."/>
            <person name="Fitzgerald M."/>
            <person name="Haas B."/>
            <person name="Abouelleil A."/>
            <person name="Alvarado L."/>
            <person name="Arachchi H.M."/>
            <person name="Berlin A.M."/>
            <person name="Chapman S.B."/>
            <person name="Dewar J."/>
            <person name="Goldberg J."/>
            <person name="Griggs A."/>
            <person name="Gujja S."/>
            <person name="Hansen M."/>
            <person name="Howarth C."/>
            <person name="Imamovic A."/>
            <person name="Larimer J."/>
            <person name="McCowan C."/>
            <person name="Murphy C."/>
            <person name="Neiman D."/>
            <person name="Pearson M."/>
            <person name="Priest M."/>
            <person name="Roberts A."/>
            <person name="Saif S."/>
            <person name="Shea T."/>
            <person name="Sisk P."/>
            <person name="Sykes S."/>
            <person name="Wortman J."/>
            <person name="Nusbaum C."/>
            <person name="Birren B."/>
        </authorList>
    </citation>
    <scope>NUCLEOTIDE SEQUENCE [LARGE SCALE GENOMIC DNA]</scope>
    <source>
        <strain evidence="5 6">San Antonio 1</strain>
    </source>
</reference>
<feature type="region of interest" description="Disordered" evidence="3">
    <location>
        <begin position="631"/>
        <end position="674"/>
    </location>
</feature>
<dbReference type="GeneID" id="20035996"/>
<feature type="domain" description="RRM" evidence="4">
    <location>
        <begin position="686"/>
        <end position="758"/>
    </location>
</feature>
<dbReference type="Gene3D" id="3.30.70.330">
    <property type="match status" value="5"/>
</dbReference>
<dbReference type="GO" id="GO:0003729">
    <property type="term" value="F:mRNA binding"/>
    <property type="evidence" value="ECO:0007669"/>
    <property type="project" value="TreeGrafter"/>
</dbReference>
<dbReference type="Pfam" id="PF00076">
    <property type="entry name" value="RRM_1"/>
    <property type="match status" value="4"/>
</dbReference>
<organism evidence="5 6">
    <name type="scientific">Plasmodium inui San Antonio 1</name>
    <dbReference type="NCBI Taxonomy" id="1237626"/>
    <lineage>
        <taxon>Eukaryota</taxon>
        <taxon>Sar</taxon>
        <taxon>Alveolata</taxon>
        <taxon>Apicomplexa</taxon>
        <taxon>Aconoidasida</taxon>
        <taxon>Haemosporida</taxon>
        <taxon>Plasmodiidae</taxon>
        <taxon>Plasmodium</taxon>
        <taxon>Plasmodium (Plasmodium)</taxon>
    </lineage>
</organism>
<feature type="compositionally biased region" description="Basic and acidic residues" evidence="3">
    <location>
        <begin position="444"/>
        <end position="458"/>
    </location>
</feature>
<proteinExistence type="predicted"/>
<dbReference type="CDD" id="cd00590">
    <property type="entry name" value="RRM_SF"/>
    <property type="match status" value="2"/>
</dbReference>
<feature type="region of interest" description="Disordered" evidence="3">
    <location>
        <begin position="417"/>
        <end position="467"/>
    </location>
</feature>
<feature type="domain" description="RRM" evidence="4">
    <location>
        <begin position="817"/>
        <end position="910"/>
    </location>
</feature>
<feature type="compositionally biased region" description="Basic and acidic residues" evidence="3">
    <location>
        <begin position="325"/>
        <end position="336"/>
    </location>
</feature>
<feature type="compositionally biased region" description="Basic and acidic residues" evidence="3">
    <location>
        <begin position="631"/>
        <end position="664"/>
    </location>
</feature>
<dbReference type="CDD" id="cd12318">
    <property type="entry name" value="RRM5_RBM19_like"/>
    <property type="match status" value="1"/>
</dbReference>
<feature type="compositionally biased region" description="Low complexity" evidence="3">
    <location>
        <begin position="259"/>
        <end position="269"/>
    </location>
</feature>
<evidence type="ECO:0000256" key="1">
    <source>
        <dbReference type="ARBA" id="ARBA00022884"/>
    </source>
</evidence>
<gene>
    <name evidence="5" type="ORF">C922_00722</name>
</gene>
<dbReference type="Proteomes" id="UP000030640">
    <property type="component" value="Unassembled WGS sequence"/>
</dbReference>
<dbReference type="PANTHER" id="PTHR23003">
    <property type="entry name" value="RNA RECOGNITION MOTIF RRM DOMAIN CONTAINING PROTEIN"/>
    <property type="match status" value="1"/>
</dbReference>
<keyword evidence="6" id="KW-1185">Reference proteome</keyword>
<feature type="region of interest" description="Disordered" evidence="3">
    <location>
        <begin position="188"/>
        <end position="282"/>
    </location>
</feature>
<dbReference type="PROSITE" id="PS50102">
    <property type="entry name" value="RRM"/>
    <property type="match status" value="4"/>
</dbReference>
<dbReference type="RefSeq" id="XP_008814556.1">
    <property type="nucleotide sequence ID" value="XM_008816334.1"/>
</dbReference>